<dbReference type="Gene3D" id="1.10.10.60">
    <property type="entry name" value="Homeodomain-like"/>
    <property type="match status" value="1"/>
</dbReference>
<accession>F8PIE0</accession>
<dbReference type="AlphaFoldDB" id="F8PIE0"/>
<feature type="region of interest" description="Disordered" evidence="1">
    <location>
        <begin position="424"/>
        <end position="466"/>
    </location>
</feature>
<sequence>MAASGQESSAQSQSQNLAAFLNPSMWSKMTSQNPAASQPQVQNGTGLPQQLQQFQIFQDWLTMNTPVGSAPNDDVVIARALFDSKDKGQTYKQALDALHGVNSHASNLWKDYYLDHHERLDLLVSRLSDQPISAKKPFAPSLLASQIPHKRVPPPPRIPITSSKSRLQPTSRAHGGSSKTPEPTGRKTFNSITAPSQTQDVPNLLPPHASIIVPDVPSRSPTPPTLIIAGNRGNKYTEEDRSFFLKFISWELKNDPSLSKKELCEKLAEKAPHHSATSWAGHWHSRHDIADKILAAAEARLESDGSDSDADADGEHEYSAEEIIDSDEEDAASANLIGSEYGDLDDDTEEDVKEMALPGAAPRPADFRVLARYIASISDWDALTAVANLRQFSDKHPQKSARAWAELYSDNDEDLEKLVRHYKKQRVRQPAHTQHGTPSWAKLRVPPLKRKPTEDDDDDDDVQIVS</sequence>
<evidence type="ECO:0000313" key="3">
    <source>
        <dbReference type="Proteomes" id="UP000008063"/>
    </source>
</evidence>
<dbReference type="STRING" id="936435.F8PIE0"/>
<dbReference type="eggNOG" id="ENOG502SMWM">
    <property type="taxonomic scope" value="Eukaryota"/>
</dbReference>
<organism evidence="3">
    <name type="scientific">Serpula lacrymans var. lacrymans (strain S7.3)</name>
    <name type="common">Dry rot fungus</name>
    <dbReference type="NCBI Taxonomy" id="936435"/>
    <lineage>
        <taxon>Eukaryota</taxon>
        <taxon>Fungi</taxon>
        <taxon>Dikarya</taxon>
        <taxon>Basidiomycota</taxon>
        <taxon>Agaricomycotina</taxon>
        <taxon>Agaricomycetes</taxon>
        <taxon>Agaricomycetidae</taxon>
        <taxon>Boletales</taxon>
        <taxon>Coniophorineae</taxon>
        <taxon>Serpulaceae</taxon>
        <taxon>Serpula</taxon>
    </lineage>
</organism>
<dbReference type="InParanoid" id="F8PIE0"/>
<feature type="compositionally biased region" description="Acidic residues" evidence="1">
    <location>
        <begin position="454"/>
        <end position="466"/>
    </location>
</feature>
<feature type="region of interest" description="Disordered" evidence="1">
    <location>
        <begin position="143"/>
        <end position="217"/>
    </location>
</feature>
<name>F8PIE0_SERL3</name>
<proteinExistence type="predicted"/>
<dbReference type="OrthoDB" id="3194584at2759"/>
<protein>
    <submittedName>
        <fullName evidence="2">Uncharacterized protein</fullName>
    </submittedName>
</protein>
<feature type="non-terminal residue" evidence="2">
    <location>
        <position position="466"/>
    </location>
</feature>
<feature type="compositionally biased region" description="Polar residues" evidence="1">
    <location>
        <begin position="167"/>
        <end position="201"/>
    </location>
</feature>
<evidence type="ECO:0000256" key="1">
    <source>
        <dbReference type="SAM" id="MobiDB-lite"/>
    </source>
</evidence>
<gene>
    <name evidence="2" type="ORF">SERLA73DRAFT_157804</name>
</gene>
<reference evidence="3" key="1">
    <citation type="journal article" date="2011" name="Science">
        <title>The plant cell wall-decomposing machinery underlies the functional diversity of forest fungi.</title>
        <authorList>
            <person name="Eastwood D.C."/>
            <person name="Floudas D."/>
            <person name="Binder M."/>
            <person name="Majcherczyk A."/>
            <person name="Schneider P."/>
            <person name="Aerts A."/>
            <person name="Asiegbu F.O."/>
            <person name="Baker S.E."/>
            <person name="Barry K."/>
            <person name="Bendiksby M."/>
            <person name="Blumentritt M."/>
            <person name="Coutinho P.M."/>
            <person name="Cullen D."/>
            <person name="de Vries R.P."/>
            <person name="Gathman A."/>
            <person name="Goodell B."/>
            <person name="Henrissat B."/>
            <person name="Ihrmark K."/>
            <person name="Kauserud H."/>
            <person name="Kohler A."/>
            <person name="LaButti K."/>
            <person name="Lapidus A."/>
            <person name="Lavin J.L."/>
            <person name="Lee Y.-H."/>
            <person name="Lindquist E."/>
            <person name="Lilly W."/>
            <person name="Lucas S."/>
            <person name="Morin E."/>
            <person name="Murat C."/>
            <person name="Oguiza J.A."/>
            <person name="Park J."/>
            <person name="Pisabarro A.G."/>
            <person name="Riley R."/>
            <person name="Rosling A."/>
            <person name="Salamov A."/>
            <person name="Schmidt O."/>
            <person name="Schmutz J."/>
            <person name="Skrede I."/>
            <person name="Stenlid J."/>
            <person name="Wiebenga A."/>
            <person name="Xie X."/>
            <person name="Kuees U."/>
            <person name="Hibbett D.S."/>
            <person name="Hoffmeister D."/>
            <person name="Hoegberg N."/>
            <person name="Martin F."/>
            <person name="Grigoriev I.V."/>
            <person name="Watkinson S.C."/>
        </authorList>
    </citation>
    <scope>NUCLEOTIDE SEQUENCE [LARGE SCALE GENOMIC DNA]</scope>
    <source>
        <strain evidence="3">strain S7.3</strain>
    </source>
</reference>
<evidence type="ECO:0000313" key="2">
    <source>
        <dbReference type="EMBL" id="EGO05183.1"/>
    </source>
</evidence>
<dbReference type="Proteomes" id="UP000008063">
    <property type="component" value="Unassembled WGS sequence"/>
</dbReference>
<dbReference type="HOGENOM" id="CLU_031643_0_0_1"/>
<keyword evidence="3" id="KW-1185">Reference proteome</keyword>
<dbReference type="OMA" id="GRGNKYT"/>
<dbReference type="EMBL" id="GL945474">
    <property type="protein sequence ID" value="EGO05183.1"/>
    <property type="molecule type" value="Genomic_DNA"/>
</dbReference>